<comment type="caution">
    <text evidence="3">The sequence shown here is derived from an EMBL/GenBank/DDBJ whole genome shotgun (WGS) entry which is preliminary data.</text>
</comment>
<organism evidence="3 4">
    <name type="scientific">Hymenoscyphus fraxineus</name>
    <dbReference type="NCBI Taxonomy" id="746836"/>
    <lineage>
        <taxon>Eukaryota</taxon>
        <taxon>Fungi</taxon>
        <taxon>Dikarya</taxon>
        <taxon>Ascomycota</taxon>
        <taxon>Pezizomycotina</taxon>
        <taxon>Leotiomycetes</taxon>
        <taxon>Helotiales</taxon>
        <taxon>Helotiaceae</taxon>
        <taxon>Hymenoscyphus</taxon>
    </lineage>
</organism>
<feature type="coiled-coil region" evidence="1">
    <location>
        <begin position="761"/>
        <end position="834"/>
    </location>
</feature>
<keyword evidence="4" id="KW-1185">Reference proteome</keyword>
<feature type="compositionally biased region" description="Basic and acidic residues" evidence="2">
    <location>
        <begin position="443"/>
        <end position="453"/>
    </location>
</feature>
<dbReference type="Proteomes" id="UP000696280">
    <property type="component" value="Unassembled WGS sequence"/>
</dbReference>
<feature type="region of interest" description="Disordered" evidence="2">
    <location>
        <begin position="1"/>
        <end position="112"/>
    </location>
</feature>
<feature type="compositionally biased region" description="Basic and acidic residues" evidence="2">
    <location>
        <begin position="382"/>
        <end position="421"/>
    </location>
</feature>
<feature type="region of interest" description="Disordered" evidence="2">
    <location>
        <begin position="571"/>
        <end position="664"/>
    </location>
</feature>
<feature type="compositionally biased region" description="Polar residues" evidence="2">
    <location>
        <begin position="29"/>
        <end position="47"/>
    </location>
</feature>
<sequence>MAERIYTRGNRRPERQSLGLGEAFRRASPGNNSYIPLPTGRSTPSLDSESDAGSLRGSPSPAPNYNPSERIKRAIAQPPRYFGRKKSDEMDANANGTPGSPRINGAGAGTRMTNGTSVFAQGRRTLGPRTVETTRTLPRKTSATSNPPAVLEEEQQDDIPDVPLNLTKQWKQEADAHILDPPVHVPKQWGQRAKKASSVQWMKKILSPDPTLEMDFGMDLDVKDYNLRGGYGYGNEGSDESLLNMEDISSHSLPDMLPSRFASEEGPRYPLKDRDLNREERERVSVDVEIPEARTRPENTSRRAKAQLEEMDFDVSQTLPPPKETESEARRRRARESRKARESAAQEKDEEMEVELPKKETNIDTNSAAEKRRERRAALGLEKPRERAPSEEPESRIPRRRERAKESENNESSREEAKDLGAEINSRRQRAMDSIAARRERRKGLDSKREGGAREPGSQIPRRRQKDDDSDVSRERINGRVSVTPSRRGNFRETDSDIAKREPPKDQEADIPRSTTPEDEPNVAILEQKTQEPVPDSLRVTPASPQPDESPEKTYLWNADVEFTAHSILMNDSPAIRQRNITHELEADTESSKPNSEADPEDRITAEVKLFELQDNKSGQNSVKETSRAPSPKQEKPTLEPPVILEPKNETPLPPKIDPLTLPTPRVTGAFIETPAPTARKTRRPRSSSLTGLPSENSTTFDLTPELPKDIKSTITKTAQATLKSRLPFKRKSLINTAVLASAAEDIRKLQLEGQYEDCTLEELDKLLDVTDLDIKKEEEEDIDLYDETGRRLTLKEKERRLEELAMERMDHKLKKTTHSIRDAKQGIERIEEKVLDSSSWTSISSAKPQGSTPSTVYLQIPAPRLWYHLESTDSKGWLNRKWRFTYLGIFVFTFLTWYLAETVMCEIFCHPLEATHNNWSVSDPFFPWAIPTKIDQWTGRVVSRWLGYREVWLW</sequence>
<feature type="region of interest" description="Disordered" evidence="2">
    <location>
        <begin position="249"/>
        <end position="556"/>
    </location>
</feature>
<dbReference type="EMBL" id="CAJVRL010000037">
    <property type="protein sequence ID" value="CAG8950273.1"/>
    <property type="molecule type" value="Genomic_DNA"/>
</dbReference>
<feature type="compositionally biased region" description="Basic and acidic residues" evidence="2">
    <location>
        <begin position="465"/>
        <end position="478"/>
    </location>
</feature>
<feature type="compositionally biased region" description="Polar residues" evidence="2">
    <location>
        <begin position="690"/>
        <end position="702"/>
    </location>
</feature>
<keyword evidence="1" id="KW-0175">Coiled coil</keyword>
<name>A0A9N9PP41_9HELO</name>
<dbReference type="AlphaFoldDB" id="A0A9N9PP41"/>
<dbReference type="OrthoDB" id="3439035at2759"/>
<accession>A0A9N9PP41</accession>
<feature type="region of interest" description="Disordered" evidence="2">
    <location>
        <begin position="676"/>
        <end position="704"/>
    </location>
</feature>
<feature type="compositionally biased region" description="Basic and acidic residues" evidence="2">
    <location>
        <begin position="601"/>
        <end position="615"/>
    </location>
</feature>
<evidence type="ECO:0000313" key="4">
    <source>
        <dbReference type="Proteomes" id="UP000696280"/>
    </source>
</evidence>
<gene>
    <name evidence="3" type="ORF">HYFRA_00006765</name>
</gene>
<feature type="compositionally biased region" description="Basic and acidic residues" evidence="2">
    <location>
        <begin position="337"/>
        <end position="347"/>
    </location>
</feature>
<evidence type="ECO:0000313" key="3">
    <source>
        <dbReference type="EMBL" id="CAG8950273.1"/>
    </source>
</evidence>
<feature type="compositionally biased region" description="Basic and acidic residues" evidence="2">
    <location>
        <begin position="1"/>
        <end position="15"/>
    </location>
</feature>
<reference evidence="3" key="1">
    <citation type="submission" date="2021-07" db="EMBL/GenBank/DDBJ databases">
        <authorList>
            <person name="Durling M."/>
        </authorList>
    </citation>
    <scope>NUCLEOTIDE SEQUENCE</scope>
</reference>
<evidence type="ECO:0000256" key="2">
    <source>
        <dbReference type="SAM" id="MobiDB-lite"/>
    </source>
</evidence>
<protein>
    <submittedName>
        <fullName evidence="3">Uncharacterized protein</fullName>
    </submittedName>
</protein>
<feature type="compositionally biased region" description="Basic and acidic residues" evidence="2">
    <location>
        <begin position="490"/>
        <end position="511"/>
    </location>
</feature>
<evidence type="ECO:0000256" key="1">
    <source>
        <dbReference type="SAM" id="Coils"/>
    </source>
</evidence>
<proteinExistence type="predicted"/>
<feature type="compositionally biased region" description="Basic and acidic residues" evidence="2">
    <location>
        <begin position="262"/>
        <end position="301"/>
    </location>
</feature>